<accession>A0A1V6X904</accession>
<feature type="transmembrane region" description="Helical" evidence="1">
    <location>
        <begin position="70"/>
        <end position="90"/>
    </location>
</feature>
<protein>
    <submittedName>
        <fullName evidence="2">Uncharacterized protein</fullName>
    </submittedName>
</protein>
<keyword evidence="3" id="KW-1185">Reference proteome</keyword>
<evidence type="ECO:0000256" key="1">
    <source>
        <dbReference type="SAM" id="Phobius"/>
    </source>
</evidence>
<proteinExistence type="predicted"/>
<reference evidence="3" key="1">
    <citation type="journal article" date="2017" name="Nat. Microbiol.">
        <title>Global analysis of biosynthetic gene clusters reveals vast potential of secondary metabolite production in Penicillium species.</title>
        <authorList>
            <person name="Nielsen J.C."/>
            <person name="Grijseels S."/>
            <person name="Prigent S."/>
            <person name="Ji B."/>
            <person name="Dainat J."/>
            <person name="Nielsen K.F."/>
            <person name="Frisvad J.C."/>
            <person name="Workman M."/>
            <person name="Nielsen J."/>
        </authorList>
    </citation>
    <scope>NUCLEOTIDE SEQUENCE [LARGE SCALE GENOMIC DNA]</scope>
    <source>
        <strain evidence="3">IBT 13039</strain>
    </source>
</reference>
<dbReference type="AlphaFoldDB" id="A0A1V6X904"/>
<keyword evidence="1" id="KW-0472">Membrane</keyword>
<keyword evidence="1" id="KW-1133">Transmembrane helix</keyword>
<keyword evidence="1" id="KW-0812">Transmembrane</keyword>
<name>A0A1V6X904_PENNA</name>
<evidence type="ECO:0000313" key="2">
    <source>
        <dbReference type="EMBL" id="OQE71576.1"/>
    </source>
</evidence>
<evidence type="ECO:0000313" key="3">
    <source>
        <dbReference type="Proteomes" id="UP000191691"/>
    </source>
</evidence>
<comment type="caution">
    <text evidence="2">The sequence shown here is derived from an EMBL/GenBank/DDBJ whole genome shotgun (WGS) entry which is preliminary data.</text>
</comment>
<dbReference type="STRING" id="60175.A0A1V6X904"/>
<dbReference type="Proteomes" id="UP000191691">
    <property type="component" value="Unassembled WGS sequence"/>
</dbReference>
<gene>
    <name evidence="2" type="ORF">PENNAL_c0104G07816</name>
</gene>
<organism evidence="2 3">
    <name type="scientific">Penicillium nalgiovense</name>
    <dbReference type="NCBI Taxonomy" id="60175"/>
    <lineage>
        <taxon>Eukaryota</taxon>
        <taxon>Fungi</taxon>
        <taxon>Dikarya</taxon>
        <taxon>Ascomycota</taxon>
        <taxon>Pezizomycotina</taxon>
        <taxon>Eurotiomycetes</taxon>
        <taxon>Eurotiomycetidae</taxon>
        <taxon>Eurotiales</taxon>
        <taxon>Aspergillaceae</taxon>
        <taxon>Penicillium</taxon>
    </lineage>
</organism>
<dbReference type="EMBL" id="MOOB01000104">
    <property type="protein sequence ID" value="OQE71576.1"/>
    <property type="molecule type" value="Genomic_DNA"/>
</dbReference>
<sequence length="188" mass="21045">MSPTAAAMIRMRLVIIYLTITWLALASLSSATVHFAVVLRDRAKSDLVTSSDSILNLTFQNLMDNVVDGMLIAALVSALFSIFGLILVVYPKWLQENCAARFYYGCIQIVEKFEHWSYEEEEAATLAAMEESVNRKNRVLRNLTTSQYVLEDKLQCGITLDHFVLMRICWSSESSTGISGGEYLAKGD</sequence>